<reference evidence="3 4" key="1">
    <citation type="journal article" date="2013" name="PLoS ONE">
        <title>Genomic and secretomic analyses reveal unique features of the lignocellulolytic enzyme system of Penicillium decumbens.</title>
        <authorList>
            <person name="Liu G."/>
            <person name="Zhang L."/>
            <person name="Wei X."/>
            <person name="Zou G."/>
            <person name="Qin Y."/>
            <person name="Ma L."/>
            <person name="Li J."/>
            <person name="Zheng H."/>
            <person name="Wang S."/>
            <person name="Wang C."/>
            <person name="Xun L."/>
            <person name="Zhao G.-P."/>
            <person name="Zhou Z."/>
            <person name="Qu Y."/>
        </authorList>
    </citation>
    <scope>NUCLEOTIDE SEQUENCE [LARGE SCALE GENOMIC DNA]</scope>
    <source>
        <strain evidence="4">114-2 / CGMCC 5302</strain>
    </source>
</reference>
<feature type="region of interest" description="Disordered" evidence="1">
    <location>
        <begin position="365"/>
        <end position="384"/>
    </location>
</feature>
<dbReference type="PhylomeDB" id="S8B5G2"/>
<accession>S8B5G2</accession>
<dbReference type="eggNOG" id="ENOG502S3DJ">
    <property type="taxonomic scope" value="Eukaryota"/>
</dbReference>
<dbReference type="OrthoDB" id="3971593at2759"/>
<dbReference type="InterPro" id="IPR036047">
    <property type="entry name" value="F-box-like_dom_sf"/>
</dbReference>
<evidence type="ECO:0000313" key="3">
    <source>
        <dbReference type="EMBL" id="EPS34098.1"/>
    </source>
</evidence>
<dbReference type="CDD" id="cd09917">
    <property type="entry name" value="F-box_SF"/>
    <property type="match status" value="1"/>
</dbReference>
<evidence type="ECO:0000313" key="4">
    <source>
        <dbReference type="Proteomes" id="UP000019376"/>
    </source>
</evidence>
<evidence type="ECO:0000259" key="2">
    <source>
        <dbReference type="PROSITE" id="PS50181"/>
    </source>
</evidence>
<sequence>MFLKLPNEILQHIASFLTSDQDLGNFGLACRAINDRVLGSASSVWRTRFQDRYDLPPGKTNAELGFEYRVRALVLPQAIDFKQEASEHQTLWLEVMQQMLLETLTLPLTLESSKTYERICEVLSKSELLEHPLRQTPSELFCAVQLCLTSLALALHDADGKTPKIKNHCTRSEYDPAVVYSLGDDLSTPFVEHEKLDLARLLHIRGFWQRHMLNRAEQTFYETFIRLPETVRPQARKTFNDLEANIAICWLGYYSCLHPMPTRREDFEDQETCADLRGEHIILPEIMMLTVNPNTEAFWPESCNKFIPIHEDDKVDRSYFRGIQNTLNGEPGQHSVFGFTETIAHSYGGIPGWMRVCLTICEGPRDDSDDDRDDDDPSQESGGLWVHGYEGVVLPGGRIMLGRWIDMKTMDASGRGPFIFWN</sequence>
<keyword evidence="4" id="KW-1185">Reference proteome</keyword>
<gene>
    <name evidence="3" type="ORF">PDE_09060</name>
</gene>
<dbReference type="SUPFAM" id="SSF81383">
    <property type="entry name" value="F-box domain"/>
    <property type="match status" value="1"/>
</dbReference>
<dbReference type="PROSITE" id="PS50181">
    <property type="entry name" value="FBOX"/>
    <property type="match status" value="1"/>
</dbReference>
<feature type="domain" description="F-box" evidence="2">
    <location>
        <begin position="1"/>
        <end position="48"/>
    </location>
</feature>
<evidence type="ECO:0000256" key="1">
    <source>
        <dbReference type="SAM" id="MobiDB-lite"/>
    </source>
</evidence>
<dbReference type="STRING" id="933388.S8B5G2"/>
<proteinExistence type="predicted"/>
<dbReference type="Proteomes" id="UP000019376">
    <property type="component" value="Unassembled WGS sequence"/>
</dbReference>
<protein>
    <recommendedName>
        <fullName evidence="2">F-box domain-containing protein</fullName>
    </recommendedName>
</protein>
<dbReference type="InterPro" id="IPR001810">
    <property type="entry name" value="F-box_dom"/>
</dbReference>
<feature type="compositionally biased region" description="Acidic residues" evidence="1">
    <location>
        <begin position="367"/>
        <end position="378"/>
    </location>
</feature>
<dbReference type="HOGENOM" id="CLU_030054_1_0_1"/>
<name>S8B5G2_PENO1</name>
<dbReference type="EMBL" id="KB644415">
    <property type="protein sequence ID" value="EPS34098.1"/>
    <property type="molecule type" value="Genomic_DNA"/>
</dbReference>
<organism evidence="3 4">
    <name type="scientific">Penicillium oxalicum (strain 114-2 / CGMCC 5302)</name>
    <name type="common">Penicillium decumbens</name>
    <dbReference type="NCBI Taxonomy" id="933388"/>
    <lineage>
        <taxon>Eukaryota</taxon>
        <taxon>Fungi</taxon>
        <taxon>Dikarya</taxon>
        <taxon>Ascomycota</taxon>
        <taxon>Pezizomycotina</taxon>
        <taxon>Eurotiomycetes</taxon>
        <taxon>Eurotiomycetidae</taxon>
        <taxon>Eurotiales</taxon>
        <taxon>Aspergillaceae</taxon>
        <taxon>Penicillium</taxon>
    </lineage>
</organism>
<dbReference type="Pfam" id="PF12937">
    <property type="entry name" value="F-box-like"/>
    <property type="match status" value="1"/>
</dbReference>
<dbReference type="AlphaFoldDB" id="S8B5G2"/>